<accession>A0A382L0H8</accession>
<organism evidence="2">
    <name type="scientific">marine metagenome</name>
    <dbReference type="NCBI Taxonomy" id="408172"/>
    <lineage>
        <taxon>unclassified sequences</taxon>
        <taxon>metagenomes</taxon>
        <taxon>ecological metagenomes</taxon>
    </lineage>
</organism>
<feature type="region of interest" description="Disordered" evidence="1">
    <location>
        <begin position="1"/>
        <end position="22"/>
    </location>
</feature>
<protein>
    <submittedName>
        <fullName evidence="2">Uncharacterized protein</fullName>
    </submittedName>
</protein>
<name>A0A382L0H8_9ZZZZ</name>
<dbReference type="EMBL" id="UINC01083495">
    <property type="protein sequence ID" value="SVC29263.1"/>
    <property type="molecule type" value="Genomic_DNA"/>
</dbReference>
<feature type="non-terminal residue" evidence="2">
    <location>
        <position position="47"/>
    </location>
</feature>
<gene>
    <name evidence="2" type="ORF">METZ01_LOCUS282117</name>
</gene>
<sequence length="47" mass="5335">MLISSCEKKSIKQEEAESEPDQKKLNNTIALTTDIEKGRMVYFANCV</sequence>
<evidence type="ECO:0000256" key="1">
    <source>
        <dbReference type="SAM" id="MobiDB-lite"/>
    </source>
</evidence>
<reference evidence="2" key="1">
    <citation type="submission" date="2018-05" db="EMBL/GenBank/DDBJ databases">
        <authorList>
            <person name="Lanie J.A."/>
            <person name="Ng W.-L."/>
            <person name="Kazmierczak K.M."/>
            <person name="Andrzejewski T.M."/>
            <person name="Davidsen T.M."/>
            <person name="Wayne K.J."/>
            <person name="Tettelin H."/>
            <person name="Glass J.I."/>
            <person name="Rusch D."/>
            <person name="Podicherti R."/>
            <person name="Tsui H.-C.T."/>
            <person name="Winkler M.E."/>
        </authorList>
    </citation>
    <scope>NUCLEOTIDE SEQUENCE</scope>
</reference>
<dbReference type="AlphaFoldDB" id="A0A382L0H8"/>
<proteinExistence type="predicted"/>
<evidence type="ECO:0000313" key="2">
    <source>
        <dbReference type="EMBL" id="SVC29263.1"/>
    </source>
</evidence>